<protein>
    <submittedName>
        <fullName evidence="1">Uncharacterized protein</fullName>
    </submittedName>
</protein>
<dbReference type="HOGENOM" id="CLU_129007_2_0_1"/>
<dbReference type="PaxDb" id="4113-PGSC0003DMT400093111"/>
<dbReference type="AlphaFoldDB" id="M1DR99"/>
<organism evidence="1 2">
    <name type="scientific">Solanum tuberosum</name>
    <name type="common">Potato</name>
    <dbReference type="NCBI Taxonomy" id="4113"/>
    <lineage>
        <taxon>Eukaryota</taxon>
        <taxon>Viridiplantae</taxon>
        <taxon>Streptophyta</taxon>
        <taxon>Embryophyta</taxon>
        <taxon>Tracheophyta</taxon>
        <taxon>Spermatophyta</taxon>
        <taxon>Magnoliopsida</taxon>
        <taxon>eudicotyledons</taxon>
        <taxon>Gunneridae</taxon>
        <taxon>Pentapetalae</taxon>
        <taxon>asterids</taxon>
        <taxon>lamiids</taxon>
        <taxon>Solanales</taxon>
        <taxon>Solanaceae</taxon>
        <taxon>Solanoideae</taxon>
        <taxon>Solaneae</taxon>
        <taxon>Solanum</taxon>
    </lineage>
</organism>
<dbReference type="Proteomes" id="UP000011115">
    <property type="component" value="Unassembled WGS sequence"/>
</dbReference>
<keyword evidence="2" id="KW-1185">Reference proteome</keyword>
<accession>M1DR99</accession>
<evidence type="ECO:0000313" key="2">
    <source>
        <dbReference type="Proteomes" id="UP000011115"/>
    </source>
</evidence>
<name>M1DR99_SOLTU</name>
<proteinExistence type="predicted"/>
<dbReference type="InParanoid" id="M1DR99"/>
<dbReference type="Gramene" id="PGSC0003DMT400093111">
    <property type="protein sequence ID" value="PGSC0003DMT400093111"/>
    <property type="gene ID" value="PGSC0003DMG400042682"/>
</dbReference>
<reference evidence="1" key="2">
    <citation type="submission" date="2015-06" db="UniProtKB">
        <authorList>
            <consortium name="EnsemblPlants"/>
        </authorList>
    </citation>
    <scope>IDENTIFICATION</scope>
    <source>
        <strain evidence="1">DM1-3 516 R44</strain>
    </source>
</reference>
<sequence length="111" mass="12726">MQIWKRDSWDVIGIWAKISNRLSKKYATKDNSAQLVGIADSLGDPPFGLVHRLSTLAFNKFKFCNVGRWSTALRNRSATRRLLIYLADLIFSFRAWHTGILSETIAIRQLT</sequence>
<dbReference type="EnsemblPlants" id="PGSC0003DMT400093111">
    <property type="protein sequence ID" value="PGSC0003DMT400093111"/>
    <property type="gene ID" value="PGSC0003DMG400042682"/>
</dbReference>
<reference evidence="2" key="1">
    <citation type="journal article" date="2011" name="Nature">
        <title>Genome sequence and analysis of the tuber crop potato.</title>
        <authorList>
            <consortium name="The Potato Genome Sequencing Consortium"/>
        </authorList>
    </citation>
    <scope>NUCLEOTIDE SEQUENCE [LARGE SCALE GENOMIC DNA]</scope>
    <source>
        <strain evidence="2">cv. DM1-3 516 R44</strain>
    </source>
</reference>
<evidence type="ECO:0000313" key="1">
    <source>
        <dbReference type="EnsemblPlants" id="PGSC0003DMT400093111"/>
    </source>
</evidence>